<dbReference type="Proteomes" id="UP000092840">
    <property type="component" value="Unassembled WGS sequence"/>
</dbReference>
<dbReference type="Proteomes" id="UP000092871">
    <property type="component" value="Unassembled WGS sequence"/>
</dbReference>
<reference evidence="2 5" key="1">
    <citation type="submission" date="2016-06" db="EMBL/GenBank/DDBJ databases">
        <authorList>
            <person name="Kjaerup R.B."/>
            <person name="Dalgaard T.S."/>
            <person name="Juul-Madsen H.R."/>
        </authorList>
    </citation>
    <scope>NUCLEOTIDE SEQUENCE [LARGE SCALE GENOMIC DNA]</scope>
    <source>
        <strain evidence="2 5">CECT 5115</strain>
    </source>
</reference>
<dbReference type="RefSeq" id="WP_067035863.1">
    <property type="nucleotide sequence ID" value="NZ_FLRA01000014.1"/>
</dbReference>
<keyword evidence="1" id="KW-0812">Transmembrane</keyword>
<dbReference type="AlphaFoldDB" id="A0A1C3JRS2"/>
<reference evidence="3 4" key="2">
    <citation type="submission" date="2016-06" db="EMBL/GenBank/DDBJ databases">
        <authorList>
            <person name="Rodrigo-Torres L."/>
            <person name="Arahal D.R."/>
        </authorList>
    </citation>
    <scope>NUCLEOTIDE SEQUENCE [LARGE SCALE GENOMIC DNA]</scope>
    <source>
        <strain evidence="3 4">CECT 5116</strain>
    </source>
</reference>
<dbReference type="OrthoDB" id="5195601at2"/>
<evidence type="ECO:0000313" key="3">
    <source>
        <dbReference type="EMBL" id="SBT20772.1"/>
    </source>
</evidence>
<evidence type="ECO:0000313" key="4">
    <source>
        <dbReference type="Proteomes" id="UP000092840"/>
    </source>
</evidence>
<evidence type="ECO:0000313" key="5">
    <source>
        <dbReference type="Proteomes" id="UP000092871"/>
    </source>
</evidence>
<proteinExistence type="predicted"/>
<keyword evidence="1" id="KW-1133">Transmembrane helix</keyword>
<keyword evidence="1" id="KW-0472">Membrane</keyword>
<dbReference type="EMBL" id="FLRA01000014">
    <property type="protein sequence ID" value="SBT17928.1"/>
    <property type="molecule type" value="Genomic_DNA"/>
</dbReference>
<feature type="transmembrane region" description="Helical" evidence="1">
    <location>
        <begin position="42"/>
        <end position="63"/>
    </location>
</feature>
<keyword evidence="4" id="KW-1185">Reference proteome</keyword>
<sequence>MLSRLHRFAALVATLCIALFFTSTLVVELVGTTESIVRIKSLILSPGLWILTPAIAVTGITGAIMGQHRQNTFVVRKKKRMPFIALNGVVILIPAAYFLHHWASLGEFKATFYLVQGIELLAGAINLTLMTLNIRDGSKLHAKASKRTI</sequence>
<organism evidence="2 5">
    <name type="scientific">Marinomonas gallaica</name>
    <dbReference type="NCBI Taxonomy" id="1806667"/>
    <lineage>
        <taxon>Bacteria</taxon>
        <taxon>Pseudomonadati</taxon>
        <taxon>Pseudomonadota</taxon>
        <taxon>Gammaproteobacteria</taxon>
        <taxon>Oceanospirillales</taxon>
        <taxon>Oceanospirillaceae</taxon>
        <taxon>Marinomonas</taxon>
    </lineage>
</organism>
<feature type="transmembrane region" description="Helical" evidence="1">
    <location>
        <begin position="83"/>
        <end position="100"/>
    </location>
</feature>
<accession>A0A1C3JRS2</accession>
<evidence type="ECO:0000256" key="1">
    <source>
        <dbReference type="SAM" id="Phobius"/>
    </source>
</evidence>
<feature type="transmembrane region" description="Helical" evidence="1">
    <location>
        <begin position="112"/>
        <end position="134"/>
    </location>
</feature>
<name>A0A1C3JRS2_9GAMM</name>
<gene>
    <name evidence="2" type="ORF">MGA5115_02045</name>
    <name evidence="3" type="ORF">MGA5116_01359</name>
</gene>
<evidence type="ECO:0000313" key="2">
    <source>
        <dbReference type="EMBL" id="SBT17928.1"/>
    </source>
</evidence>
<dbReference type="EMBL" id="FLRB01000008">
    <property type="protein sequence ID" value="SBT20772.1"/>
    <property type="molecule type" value="Genomic_DNA"/>
</dbReference>
<protein>
    <submittedName>
        <fullName evidence="2">Uncharacterized protein</fullName>
    </submittedName>
</protein>